<dbReference type="GO" id="GO:0016020">
    <property type="term" value="C:membrane"/>
    <property type="evidence" value="ECO:0007669"/>
    <property type="project" value="InterPro"/>
</dbReference>
<dbReference type="AlphaFoldDB" id="A0A1M5Y519"/>
<evidence type="ECO:0000256" key="1">
    <source>
        <dbReference type="ARBA" id="ARBA00001947"/>
    </source>
</evidence>
<keyword evidence="4" id="KW-0378">Hydrolase</keyword>
<dbReference type="Pfam" id="PF01457">
    <property type="entry name" value="Peptidase_M8"/>
    <property type="match status" value="1"/>
</dbReference>
<keyword evidence="8" id="KW-1185">Reference proteome</keyword>
<reference evidence="7 8" key="1">
    <citation type="submission" date="2016-11" db="EMBL/GenBank/DDBJ databases">
        <authorList>
            <person name="Jaros S."/>
            <person name="Januszkiewicz K."/>
            <person name="Wedrychowicz H."/>
        </authorList>
    </citation>
    <scope>NUCLEOTIDE SEQUENCE [LARGE SCALE GENOMIC DNA]</scope>
    <source>
        <strain evidence="7 8">DSM 29431</strain>
    </source>
</reference>
<dbReference type="GO" id="GO:0006508">
    <property type="term" value="P:proteolysis"/>
    <property type="evidence" value="ECO:0007669"/>
    <property type="project" value="UniProtKB-KW"/>
</dbReference>
<dbReference type="RefSeq" id="WP_072780170.1">
    <property type="nucleotide sequence ID" value="NZ_FQXC01000011.1"/>
</dbReference>
<protein>
    <recommendedName>
        <fullName evidence="9">Calx-beta domain-containing protein</fullName>
    </recommendedName>
</protein>
<comment type="cofactor">
    <cofactor evidence="1">
        <name>Zn(2+)</name>
        <dbReference type="ChEBI" id="CHEBI:29105"/>
    </cofactor>
</comment>
<dbReference type="InterPro" id="IPR001577">
    <property type="entry name" value="Peptidase_M8"/>
</dbReference>
<sequence length="1025" mass="107273">MATLGTGNDNINIDGATSSFIDFGGTDTYTILNSLSGDVTLTDNQFSTINLPTGLTITDALFLSDGVQFTINGNTVTLIGNPALYTFVFGGTPLDPTAGTPQTFFETATAFGTSVPGPGAGPNSASNVGEVREDGSVGVGPMPPVEPQETYVLTADTASVSEGATATFTLITTNVDPGTDIAYTLTGISAADISGPLTGIATVGAGGTANITVQTVADALTEGVETLTVSLDNGEATANISVLDTSVTPGNSYVSGLGGNGVVSAFNIEVVFEGTFSTAQRTAFETAADYLSSIIVGDIPDDGLVDDIRITAQVEAIDGPFGTVGFAGPDDLRPGSFLPTTGTMIFDTADVDRELADGTFAETVAHEMLHALGYGTIWELLGLITPGPDLRFTGENAVAAYNAEFASIAATDANSAFGVPVETDFGPGTAGGHWDEDTFTDELMTGFGGSADFTSAMTVASLEDLGYDTIFDIGMPSATMPQLGNFSAIGDKLVALLPTREQVAIIYLGYYDRAADPTGEDFWENAVDNPAISLSDVAIDFSTQPETLSVYEFLDNPTTEGVSAFLSEVYLNLFNRPPASVDLDFWNPVLIRAINGEPGSIDIGEIILAIIDNADGTDRATILNKVTVASAWTDAARDVDIDYQNDSDAQNSAVAVIEPVTDDPTTIIAARSTIDAFFSNYTSDIVSRLFYFLLDEDAELVDNPNRLNNIDVDGIRFTIGEGASAVDVELSDIAANVAGTHQGFVNALQPRLQELIADGTLPAGTTLTLDPTVTDFTFPDDGTRSEDIPAIVLTSGDGTRIEATGFTRIEEPIGEYDVYGRVLSDDKLFYFLLDEDAELVGNPNRLNNIDIDGIRATFINADGSTIDVKIESPEAILAGSHQGFVNALQAPLQALIADGTLPSGTTLTLDPSITDFTFIDDGSASADIPAIVLTPGEGSTAEATGFSRLGEEVGEYDVYGRFNSVTETFAFVELETSGTDNTLQIRNDPTMSHFPAYFSVNDAVAVQTPLVGGGGLDMNDTGFTL</sequence>
<dbReference type="EMBL" id="FQXC01000011">
    <property type="protein sequence ID" value="SHI06908.1"/>
    <property type="molecule type" value="Genomic_DNA"/>
</dbReference>
<accession>A0A1M5Y519</accession>
<keyword evidence="5" id="KW-0862">Zinc</keyword>
<keyword evidence="3" id="KW-0479">Metal-binding</keyword>
<name>A0A1M5Y519_9RHOB</name>
<dbReference type="GO" id="GO:0004222">
    <property type="term" value="F:metalloendopeptidase activity"/>
    <property type="evidence" value="ECO:0007669"/>
    <property type="project" value="InterPro"/>
</dbReference>
<proteinExistence type="predicted"/>
<organism evidence="7 8">
    <name type="scientific">Marivita hallyeonensis</name>
    <dbReference type="NCBI Taxonomy" id="996342"/>
    <lineage>
        <taxon>Bacteria</taxon>
        <taxon>Pseudomonadati</taxon>
        <taxon>Pseudomonadota</taxon>
        <taxon>Alphaproteobacteria</taxon>
        <taxon>Rhodobacterales</taxon>
        <taxon>Roseobacteraceae</taxon>
        <taxon>Marivita</taxon>
    </lineage>
</organism>
<evidence type="ECO:0008006" key="9">
    <source>
        <dbReference type="Google" id="ProtNLM"/>
    </source>
</evidence>
<evidence type="ECO:0000313" key="7">
    <source>
        <dbReference type="EMBL" id="SHI06908.1"/>
    </source>
</evidence>
<dbReference type="Gene3D" id="3.90.132.10">
    <property type="entry name" value="Leishmanolysin , domain 2"/>
    <property type="match status" value="1"/>
</dbReference>
<evidence type="ECO:0000256" key="5">
    <source>
        <dbReference type="ARBA" id="ARBA00022833"/>
    </source>
</evidence>
<dbReference type="GO" id="GO:0007155">
    <property type="term" value="P:cell adhesion"/>
    <property type="evidence" value="ECO:0007669"/>
    <property type="project" value="InterPro"/>
</dbReference>
<dbReference type="SUPFAM" id="SSF55486">
    <property type="entry name" value="Metalloproteases ('zincins'), catalytic domain"/>
    <property type="match status" value="1"/>
</dbReference>
<evidence type="ECO:0000256" key="4">
    <source>
        <dbReference type="ARBA" id="ARBA00022801"/>
    </source>
</evidence>
<gene>
    <name evidence="7" type="ORF">SAMN05443551_0076</name>
</gene>
<keyword evidence="2" id="KW-0645">Protease</keyword>
<evidence type="ECO:0000313" key="8">
    <source>
        <dbReference type="Proteomes" id="UP000184221"/>
    </source>
</evidence>
<evidence type="ECO:0000256" key="6">
    <source>
        <dbReference type="ARBA" id="ARBA00023049"/>
    </source>
</evidence>
<keyword evidence="6" id="KW-0482">Metalloprotease</keyword>
<dbReference type="STRING" id="996342.SAMN05443551_0076"/>
<evidence type="ECO:0000256" key="3">
    <source>
        <dbReference type="ARBA" id="ARBA00022723"/>
    </source>
</evidence>
<dbReference type="GO" id="GO:0046872">
    <property type="term" value="F:metal ion binding"/>
    <property type="evidence" value="ECO:0007669"/>
    <property type="project" value="UniProtKB-KW"/>
</dbReference>
<evidence type="ECO:0000256" key="2">
    <source>
        <dbReference type="ARBA" id="ARBA00022670"/>
    </source>
</evidence>
<dbReference type="Proteomes" id="UP000184221">
    <property type="component" value="Unassembled WGS sequence"/>
</dbReference>
<dbReference type="OrthoDB" id="61573at2"/>